<accession>A0A6J5N5F8</accession>
<evidence type="ECO:0000313" key="2">
    <source>
        <dbReference type="EMBL" id="CAB4152576.1"/>
    </source>
</evidence>
<feature type="compositionally biased region" description="Low complexity" evidence="1">
    <location>
        <begin position="1"/>
        <end position="21"/>
    </location>
</feature>
<protein>
    <recommendedName>
        <fullName evidence="3">Scaffolding protein</fullName>
    </recommendedName>
</protein>
<gene>
    <name evidence="2" type="ORF">UFOVP609_16</name>
</gene>
<organism evidence="2">
    <name type="scientific">uncultured Caudovirales phage</name>
    <dbReference type="NCBI Taxonomy" id="2100421"/>
    <lineage>
        <taxon>Viruses</taxon>
        <taxon>Duplodnaviria</taxon>
        <taxon>Heunggongvirae</taxon>
        <taxon>Uroviricota</taxon>
        <taxon>Caudoviricetes</taxon>
        <taxon>Peduoviridae</taxon>
        <taxon>Maltschvirus</taxon>
        <taxon>Maltschvirus maltsch</taxon>
    </lineage>
</organism>
<name>A0A6J5N5F8_9CAUD</name>
<dbReference type="EMBL" id="LR796588">
    <property type="protein sequence ID" value="CAB4152576.1"/>
    <property type="molecule type" value="Genomic_DNA"/>
</dbReference>
<evidence type="ECO:0008006" key="3">
    <source>
        <dbReference type="Google" id="ProtNLM"/>
    </source>
</evidence>
<proteinExistence type="predicted"/>
<evidence type="ECO:0000256" key="1">
    <source>
        <dbReference type="SAM" id="MobiDB-lite"/>
    </source>
</evidence>
<feature type="region of interest" description="Disordered" evidence="1">
    <location>
        <begin position="119"/>
        <end position="144"/>
    </location>
</feature>
<sequence length="156" mass="17090">MSEETTPTTEEATTEAVQEPQGSPETDWKAEARKWETRAKADHEAANQWREFETNQKSEVEKMADELARFKAEASESSTKLLKFEVASQKGIPAEAMELLNGSTREELERAADKLLSLIADQSKPNTPKPDLNQGKPPVSGVSTGDQFAAALASIL</sequence>
<reference evidence="2" key="1">
    <citation type="submission" date="2020-04" db="EMBL/GenBank/DDBJ databases">
        <authorList>
            <person name="Chiriac C."/>
            <person name="Salcher M."/>
            <person name="Ghai R."/>
            <person name="Kavagutti S V."/>
        </authorList>
    </citation>
    <scope>NUCLEOTIDE SEQUENCE</scope>
</reference>
<feature type="region of interest" description="Disordered" evidence="1">
    <location>
        <begin position="1"/>
        <end position="29"/>
    </location>
</feature>